<dbReference type="GO" id="GO:0005737">
    <property type="term" value="C:cytoplasm"/>
    <property type="evidence" value="ECO:0007669"/>
    <property type="project" value="TreeGrafter"/>
</dbReference>
<dbReference type="Pfam" id="PF00248">
    <property type="entry name" value="Aldo_ket_red"/>
    <property type="match status" value="1"/>
</dbReference>
<feature type="domain" description="NADP-dependent oxidoreductase" evidence="3">
    <location>
        <begin position="42"/>
        <end position="231"/>
    </location>
</feature>
<feature type="compositionally biased region" description="Pro residues" evidence="2">
    <location>
        <begin position="100"/>
        <end position="110"/>
    </location>
</feature>
<evidence type="ECO:0000259" key="3">
    <source>
        <dbReference type="Pfam" id="PF00248"/>
    </source>
</evidence>
<keyword evidence="5" id="KW-1185">Reference proteome</keyword>
<accession>A0A0H2RGB9</accession>
<dbReference type="AlphaFoldDB" id="A0A0H2RGB9"/>
<dbReference type="STRING" id="27342.A0A0H2RGB9"/>
<dbReference type="InterPro" id="IPR036812">
    <property type="entry name" value="NAD(P)_OxRdtase_dom_sf"/>
</dbReference>
<keyword evidence="1" id="KW-0560">Oxidoreductase</keyword>
<dbReference type="PANTHER" id="PTHR43625:SF40">
    <property type="entry name" value="ALDO-KETO REDUCTASE YAKC [NADP(+)]"/>
    <property type="match status" value="1"/>
</dbReference>
<name>A0A0H2RGB9_9AGAM</name>
<dbReference type="SUPFAM" id="SSF51430">
    <property type="entry name" value="NAD(P)-linked oxidoreductase"/>
    <property type="match status" value="1"/>
</dbReference>
<dbReference type="InterPro" id="IPR023210">
    <property type="entry name" value="NADP_OxRdtase_dom"/>
</dbReference>
<gene>
    <name evidence="4" type="ORF">SCHPADRAFT_990099</name>
</gene>
<dbReference type="Proteomes" id="UP000053477">
    <property type="component" value="Unassembled WGS sequence"/>
</dbReference>
<evidence type="ECO:0000313" key="4">
    <source>
        <dbReference type="EMBL" id="KLO03966.1"/>
    </source>
</evidence>
<evidence type="ECO:0000256" key="2">
    <source>
        <dbReference type="SAM" id="MobiDB-lite"/>
    </source>
</evidence>
<dbReference type="GO" id="GO:0016491">
    <property type="term" value="F:oxidoreductase activity"/>
    <property type="evidence" value="ECO:0007669"/>
    <property type="project" value="UniProtKB-KW"/>
</dbReference>
<feature type="region of interest" description="Disordered" evidence="2">
    <location>
        <begin position="93"/>
        <end position="114"/>
    </location>
</feature>
<reference evidence="4 5" key="1">
    <citation type="submission" date="2015-04" db="EMBL/GenBank/DDBJ databases">
        <title>Complete genome sequence of Schizopora paradoxa KUC8140, a cosmopolitan wood degrader in East Asia.</title>
        <authorList>
            <consortium name="DOE Joint Genome Institute"/>
            <person name="Min B."/>
            <person name="Park H."/>
            <person name="Jang Y."/>
            <person name="Kim J.-J."/>
            <person name="Kim K.H."/>
            <person name="Pangilinan J."/>
            <person name="Lipzen A."/>
            <person name="Riley R."/>
            <person name="Grigoriev I.V."/>
            <person name="Spatafora J.W."/>
            <person name="Choi I.-G."/>
        </authorList>
    </citation>
    <scope>NUCLEOTIDE SEQUENCE [LARGE SCALE GENOMIC DNA]</scope>
    <source>
        <strain evidence="4 5">KUC8140</strain>
    </source>
</reference>
<dbReference type="Gene3D" id="3.20.20.100">
    <property type="entry name" value="NADP-dependent oxidoreductase domain"/>
    <property type="match status" value="1"/>
</dbReference>
<evidence type="ECO:0000256" key="1">
    <source>
        <dbReference type="ARBA" id="ARBA00023002"/>
    </source>
</evidence>
<proteinExistence type="predicted"/>
<dbReference type="InterPro" id="IPR050791">
    <property type="entry name" value="Aldo-Keto_reductase"/>
</dbReference>
<feature type="non-terminal residue" evidence="4">
    <location>
        <position position="240"/>
    </location>
</feature>
<dbReference type="EMBL" id="KQ086836">
    <property type="protein sequence ID" value="KLO03966.1"/>
    <property type="molecule type" value="Genomic_DNA"/>
</dbReference>
<dbReference type="OrthoDB" id="37537at2759"/>
<sequence>MVGYWTGILVFHDEDVAFFLKGAHGVGTPGTPASAGVLAILGMGSADGTSDIKTAHKALTYAADHGMTFWDTADIYGDAGSLRQVVGLISSSPPNLAAASPPPPPPPISPTHPISSPSYIHHALQSSLKRLKTTYIDLYYQHCVDPTVPIEVVLSTLRPYLAAGAIKWVGLSECSADTLRRAKAVEGVLERNEDGESFAEVCEELGVSIVAYSPLGRGMMSGRYKSRADFVPTDVGVVRD</sequence>
<organism evidence="4 5">
    <name type="scientific">Schizopora paradoxa</name>
    <dbReference type="NCBI Taxonomy" id="27342"/>
    <lineage>
        <taxon>Eukaryota</taxon>
        <taxon>Fungi</taxon>
        <taxon>Dikarya</taxon>
        <taxon>Basidiomycota</taxon>
        <taxon>Agaricomycotina</taxon>
        <taxon>Agaricomycetes</taxon>
        <taxon>Hymenochaetales</taxon>
        <taxon>Schizoporaceae</taxon>
        <taxon>Schizopora</taxon>
    </lineage>
</organism>
<evidence type="ECO:0000313" key="5">
    <source>
        <dbReference type="Proteomes" id="UP000053477"/>
    </source>
</evidence>
<dbReference type="PANTHER" id="PTHR43625">
    <property type="entry name" value="AFLATOXIN B1 ALDEHYDE REDUCTASE"/>
    <property type="match status" value="1"/>
</dbReference>
<dbReference type="InParanoid" id="A0A0H2RGB9"/>
<protein>
    <submittedName>
        <fullName evidence="4">Aldo/keto reductase</fullName>
    </submittedName>
</protein>